<dbReference type="FunFam" id="2.10.25.10:FF:000096">
    <property type="entry name" value="Putative fibrillin 2"/>
    <property type="match status" value="1"/>
</dbReference>
<feature type="domain" description="EGF-like" evidence="17">
    <location>
        <begin position="1941"/>
        <end position="1979"/>
    </location>
</feature>
<feature type="domain" description="EGF-like" evidence="17">
    <location>
        <begin position="1254"/>
        <end position="1295"/>
    </location>
</feature>
<feature type="domain" description="EGF-like" evidence="17">
    <location>
        <begin position="1787"/>
        <end position="1826"/>
    </location>
</feature>
<feature type="domain" description="EGF-like" evidence="17">
    <location>
        <begin position="1580"/>
        <end position="1621"/>
    </location>
</feature>
<feature type="domain" description="EGF-like" evidence="17">
    <location>
        <begin position="1705"/>
        <end position="1740"/>
    </location>
</feature>
<protein>
    <recommendedName>
        <fullName evidence="13">Fibrillin-1</fullName>
    </recommendedName>
</protein>
<dbReference type="Pfam" id="PF07645">
    <property type="entry name" value="EGF_CA"/>
    <property type="match status" value="33"/>
</dbReference>
<feature type="domain" description="EGF-like" evidence="17">
    <location>
        <begin position="2105"/>
        <end position="2141"/>
    </location>
</feature>
<keyword evidence="20" id="KW-1185">Reference proteome</keyword>
<evidence type="ECO:0000256" key="2">
    <source>
        <dbReference type="ARBA" id="ARBA00008972"/>
    </source>
</evidence>
<dbReference type="Pfam" id="PF12662">
    <property type="entry name" value="cEGF"/>
    <property type="match status" value="2"/>
</dbReference>
<dbReference type="InterPro" id="IPR018097">
    <property type="entry name" value="EGF_Ca-bd_CS"/>
</dbReference>
<dbReference type="Pfam" id="PF18193">
    <property type="entry name" value="Fibrillin_U_N"/>
    <property type="match status" value="1"/>
</dbReference>
<dbReference type="SUPFAM" id="SSF57184">
    <property type="entry name" value="Growth factor receptor domain"/>
    <property type="match status" value="9"/>
</dbReference>
<feature type="domain" description="EGF-like" evidence="17">
    <location>
        <begin position="1338"/>
        <end position="1378"/>
    </location>
</feature>
<dbReference type="FunFam" id="2.10.25.10:FF:000010">
    <property type="entry name" value="Pro-epidermal growth factor"/>
    <property type="match status" value="2"/>
</dbReference>
<name>A0AAV3B2L6_PYXAD</name>
<dbReference type="SUPFAM" id="SSF57581">
    <property type="entry name" value="TB module/8-cys domain"/>
    <property type="match status" value="8"/>
</dbReference>
<evidence type="ECO:0000256" key="8">
    <source>
        <dbReference type="ARBA" id="ARBA00022729"/>
    </source>
</evidence>
<dbReference type="FunFam" id="2.10.25.10:FF:000024">
    <property type="entry name" value="Putative latent-transforming growth factor beta-binding protein 2"/>
    <property type="match status" value="1"/>
</dbReference>
<evidence type="ECO:0000256" key="16">
    <source>
        <dbReference type="SAM" id="SignalP"/>
    </source>
</evidence>
<dbReference type="PANTHER" id="PTHR47333:SF5">
    <property type="entry name" value="FIBRILLIN-3"/>
    <property type="match status" value="1"/>
</dbReference>
<feature type="domain" description="EGF-like" evidence="17">
    <location>
        <begin position="2337"/>
        <end position="2375"/>
    </location>
</feature>
<feature type="domain" description="EGF-like" evidence="17">
    <location>
        <begin position="630"/>
        <end position="670"/>
    </location>
</feature>
<accession>A0AAV3B2L6</accession>
<evidence type="ECO:0000256" key="5">
    <source>
        <dbReference type="ARBA" id="ARBA00022536"/>
    </source>
</evidence>
<dbReference type="InterPro" id="IPR052080">
    <property type="entry name" value="vWF_C/EGF_Fibrillin"/>
</dbReference>
<dbReference type="Pfam" id="PF12947">
    <property type="entry name" value="EGF_3"/>
    <property type="match status" value="2"/>
</dbReference>
<dbReference type="FunFam" id="3.90.290.10:FF:000020">
    <property type="entry name" value="Fibrillin-1"/>
    <property type="match status" value="1"/>
</dbReference>
<dbReference type="PROSITE" id="PS00022">
    <property type="entry name" value="EGF_1"/>
    <property type="match status" value="1"/>
</dbReference>
<sequence length="2684" mass="291273">MRPGTVLGLALGFTVFLSFGASQGAEKDATAADTVKEARANRAKRRGGGAGAGHDVLKGPNVCGSRYNAYCCPGWKTLPGGNQCIVPICRHSCGDGFCSRPNMCTCPSGQTAPSCGSKSVQQCGIRCMNGGTCNDEHCLCQKGYTGTHCGQPVCEHGCLNGGRCVAPNRCACTYGFTGPQCERDYRTGPCFSAISNQMCQGQLSGIVCTKTLCCATVGRAWGHPCEMCPAQPHPCRRGFIPNIRTGACQDVDECQAIPGMCQGGNCINTVGSFECKCPAGHKFNELTQKCEDIDECATISGICESGECANTVGSYFCKCPPGFFTSADGSRCIDTRPGYCFTSLSNGRCTNQLPQLLPKLQCCCDTGRCWSSAATTPPEVCPFRGTDEYRKLCTVSWVRPGQIPGLEPGPVIPPGVPYPPEYPPPIGPQVPPGYPPVFPPPIPGYPIPSRVPPVVLPVNLTHQQPVTDYCVLFRNLCLHGRCIPTPGSYRCECNKGFHLDGRGECIDVDECEKNPCLHADCVNTQGSYICQCYSGFQSTSTRTECRDIDECLQNGRICNNGRCVNTDGSFHCVCNAGFQVSPDGKNCQDMDECSVRNMCLNGMCINEDGSFKCICKPGFQLAPNGRFCTDIDECETPGICMNGHCKNTDGSFRCECFPGLAVGLDGRVCVDTHMRSTCYGGYKRGQCVRPLQGAVTKSECCCASTEFAFGEPCKPCPAKTSDEYQALCSSGPGITSTGTDINECALDPDICPNGICENLRGTYKCICNSGYDVDPTGKSCNDIDECALNRLLCDNGQCRNTPGSFTCTCPKGYVYKPDLKTCEDINECESNPCINGACKNIPGSFLCECLPGSTLDTTKTICIETVKGTCWRDIVNGRCEVNINGATLRSQCCSTLGAAWGSPCLPCEPDPVCAKGFARSRGTACEDVDECKVFPGLCTNARCVNTMGSFTCECPNGMTLDASGRTCLDIRLETCFLKHEDEECSAAIAGRHRMDACCCSVGAAWGFDCEQCPPKGTLEFETLCPRGPGFASKEITPGKVFSKDINECKMIPSLCKYGKCRNTIGSFKCRCDSGFALDAEERNCTDIDECRISPDVCGHGNCINTPGDFECDCFEGYESGFMMMKNCMDIDECQRNPLLCRGGNCINTEGSFKCECPDGHEVTPDGNACLDINECELSTDLCRHGRCINLIGRYQCTCNPGYKPSDDRLSCVDVDECEIFNGGCDTNCTNSQGSYECSCLEGFALMPDHRTCTDIDECETNPNICDGGQCTNIPGEYRCLCFDGYMASVDMKTCLDVDECELHDNICLSGSCENTKGSFICHCNPGYSGKKGQTGCTDINECEIGAHNCDRHATCTNTPGAFKCSCNPGWVGNGIKCTDLDECSNGTHLCSPNADCKNTMGSYRCLCKEGYSGDGFVCTDIDECTENVNLCGNGQCLNTPGEYRCDCDMGFLPGADGKTCEDIDECALPNICVFGTCKNLPGLFRCDCAIGYELDRSGGNCTDMRRSLCFRNYNADNQTCDGELLYNMTKKMCCCSYNIGRAWNRPCEECPLPSTDDFAGLCGSARPGFVIDIYTGLPVDIDECREIPGVCENGVCINMVGSFRCECPMGFFYNDKLLICEDIDECQNGPVCQRNADCVNTAGSFRCDCKPGYKFTPTGQCVDRNECLEIPNVCSHGECHDKVGGYYCVCHNGFKTNDDQTMCLDINECERDPCGNGTCRNTIGSYNCRCHDGFILSHNNDCIDIDECATLNGQLCRNGQCVNVIGSFQCICNEGYEMTSDGRTCLDINECELDPGKCAPGTCQNLDGSYRCICPSGYVLKGDTCEDIDECVEEPEICALGTCSNVPGSFTCLCPEGFVLSSTGRRCQDLRVGLCYTKFEAGQCLSPKTLNHTKQECCCAMREAGWGSPCEICPVEGDEAFREICPYGSGVVVGPNDERIDMDECTDPDRCKNGQCINTDGSYRCECSFGYVLSGDECTDIDECTVGNPCGNGTCKNVIGGFECTCEEGFEPGPMMSCEDVNECAQNPLLCAFRCVNTYGSYECKCPAGYVLREDKRMCKDQDECEDGLHDCDSKQMMCKNLIGTYMCVCGPGFQRRPDGEGCIDLNECLKPGLCENGKCLNTMGSYKCECKDGFNASITETECIDNRLGYCFTDVLHTMCQLGSSNQNSVTKSECCCHGGRGWGITCEICPFSGTVQFKKLCPYGKGYTTGGEDIDECHVLHGICRNGQCINERGTYKCECNLGYIPDVTGTSCIDLDECSQSPKPCNFICKNTEGSFQCSCPRGYILQEDGRSCKDLDECATKQHNCQFICVNTMGGFTCKCPPGFTQHHTACIDTNECAQEMNLCGAKGVCQNTPGSYVCDCQRGFSLDQSGTSCEDVDECEGSHRCQHGCQNIVGGYRCSCPQGYLQHYQWNQCVDENECLNTHACGGAMCHNTLGSFKCMCPTGFQFEQFAGSCQDINECSSSQAPCSYGCSNTEGGYVCGCPPGYFRIGQGHCVTGAGLSRAAQDMAVSGEIDDNSLSPEACYDCKINGYPKRGRKRRSANDTASSDDEEQLQLEAPVSLASWDAEKTAILSFNISHLNSRERILELTPALTTLKHHNRYLIDSGNEDGVFRLNQKDGISYLHLTKKKPVPGVYNLQISSFPLYKEKELIQLEDRHDRDYLTGELGDILKMKIRILLQ</sequence>
<dbReference type="FunFam" id="3.90.290.10:FF:000007">
    <property type="entry name" value="Fibrillin 2"/>
    <property type="match status" value="1"/>
</dbReference>
<evidence type="ECO:0000256" key="12">
    <source>
        <dbReference type="ARBA" id="ARBA00023180"/>
    </source>
</evidence>
<dbReference type="SMART" id="SM00179">
    <property type="entry name" value="EGF_CA"/>
    <property type="match status" value="41"/>
</dbReference>
<feature type="domain" description="EGF-like" evidence="17">
    <location>
        <begin position="2380"/>
        <end position="2419"/>
    </location>
</feature>
<feature type="domain" description="TB" evidence="18">
    <location>
        <begin position="1873"/>
        <end position="1925"/>
    </location>
</feature>
<proteinExistence type="inferred from homology"/>
<keyword evidence="9" id="KW-0677">Repeat</keyword>
<dbReference type="FunFam" id="2.10.25.10:FF:000008">
    <property type="entry name" value="Signal peptide, CUB domain, EGF-like 2"/>
    <property type="match status" value="1"/>
</dbReference>
<feature type="disulfide bond" evidence="14">
    <location>
        <begin position="172"/>
        <end position="181"/>
    </location>
</feature>
<keyword evidence="3" id="KW-0964">Secreted</keyword>
<feature type="disulfide bond" evidence="14">
    <location>
        <begin position="1709"/>
        <end position="1719"/>
    </location>
</feature>
<gene>
    <name evidence="19" type="ORF">GDO54_007552</name>
</gene>
<feature type="disulfide bond" evidence="14">
    <location>
        <begin position="154"/>
        <end position="164"/>
    </location>
</feature>
<feature type="domain" description="EGF-like" evidence="17">
    <location>
        <begin position="2257"/>
        <end position="2297"/>
    </location>
</feature>
<evidence type="ECO:0000256" key="4">
    <source>
        <dbReference type="ARBA" id="ARBA00022530"/>
    </source>
</evidence>
<evidence type="ECO:0000256" key="9">
    <source>
        <dbReference type="ARBA" id="ARBA00022737"/>
    </source>
</evidence>
<keyword evidence="4" id="KW-0272">Extracellular matrix</keyword>
<evidence type="ECO:0000256" key="7">
    <source>
        <dbReference type="ARBA" id="ARBA00022702"/>
    </source>
</evidence>
<feature type="domain" description="TB" evidence="18">
    <location>
        <begin position="868"/>
        <end position="909"/>
    </location>
</feature>
<feature type="domain" description="EGF-like" evidence="17">
    <location>
        <begin position="1980"/>
        <end position="2019"/>
    </location>
</feature>
<dbReference type="InterPro" id="IPR040872">
    <property type="entry name" value="Fibrillin_U_N"/>
</dbReference>
<dbReference type="InterPro" id="IPR000152">
    <property type="entry name" value="EGF-type_Asp/Asn_hydroxyl_site"/>
</dbReference>
<feature type="domain" description="EGF-like" evidence="17">
    <location>
        <begin position="1827"/>
        <end position="1868"/>
    </location>
</feature>
<feature type="domain" description="EGF-like" evidence="17">
    <location>
        <begin position="1663"/>
        <end position="1700"/>
    </location>
</feature>
<evidence type="ECO:0000256" key="3">
    <source>
        <dbReference type="ARBA" id="ARBA00022525"/>
    </source>
</evidence>
<dbReference type="InterPro" id="IPR049388">
    <property type="entry name" value="FBN_EGF_N"/>
</dbReference>
<dbReference type="GO" id="GO:0005509">
    <property type="term" value="F:calcium ion binding"/>
    <property type="evidence" value="ECO:0007669"/>
    <property type="project" value="InterPro"/>
</dbReference>
<feature type="chain" id="PRO_5043528294" description="Fibrillin-1" evidence="16">
    <location>
        <begin position="25"/>
        <end position="2684"/>
    </location>
</feature>
<dbReference type="FunFam" id="2.10.25.10:FF:000159">
    <property type="entry name" value="Fibrillin 2"/>
    <property type="match status" value="1"/>
</dbReference>
<dbReference type="FunFam" id="3.90.290.10:FF:000009">
    <property type="entry name" value="Fibrillin 2"/>
    <property type="match status" value="1"/>
</dbReference>
<dbReference type="GO" id="GO:2001205">
    <property type="term" value="P:negative regulation of osteoclast development"/>
    <property type="evidence" value="ECO:0007669"/>
    <property type="project" value="UniProtKB-ARBA"/>
</dbReference>
<comment type="subcellular location">
    <subcellularLocation>
        <location evidence="1">Secreted</location>
        <location evidence="1">Extracellular space</location>
        <location evidence="1">Extracellular matrix</location>
    </subcellularLocation>
</comment>
<dbReference type="FunFam" id="2.10.25.10:FF:000058">
    <property type="entry name" value="Fibrillin 2"/>
    <property type="match status" value="1"/>
</dbReference>
<keyword evidence="11 14" id="KW-1015">Disulfide bond</keyword>
<dbReference type="Pfam" id="PF00008">
    <property type="entry name" value="EGF"/>
    <property type="match status" value="1"/>
</dbReference>
<feature type="domain" description="EGF-like" evidence="17">
    <location>
        <begin position="1086"/>
        <end position="1128"/>
    </location>
</feature>
<dbReference type="FunFam" id="2.10.25.10:FF:000023">
    <property type="entry name" value="Fibrillin 2"/>
    <property type="match status" value="2"/>
</dbReference>
<feature type="disulfide bond" evidence="14">
    <location>
        <begin position="511"/>
        <end position="521"/>
    </location>
</feature>
<evidence type="ECO:0000256" key="1">
    <source>
        <dbReference type="ARBA" id="ARBA00004498"/>
    </source>
</evidence>
<dbReference type="PIRSF" id="PIRSF036312">
    <property type="entry name" value="Fibrillin"/>
    <property type="match status" value="1"/>
</dbReference>
<dbReference type="Gene3D" id="2.10.25.10">
    <property type="entry name" value="Laminin"/>
    <property type="match status" value="43"/>
</dbReference>
<feature type="disulfide bond" evidence="14">
    <location>
        <begin position="828"/>
        <end position="838"/>
    </location>
</feature>
<feature type="domain" description="TB" evidence="18">
    <location>
        <begin position="973"/>
        <end position="1024"/>
    </location>
</feature>
<feature type="domain" description="EGF-like" evidence="17">
    <location>
        <begin position="1622"/>
        <end position="1662"/>
    </location>
</feature>
<dbReference type="Gene3D" id="3.90.290.10">
    <property type="entry name" value="TGF-beta binding (TB) domain"/>
    <property type="match status" value="8"/>
</dbReference>
<dbReference type="FunFam" id="2.10.25.10:FF:000087">
    <property type="entry name" value="Fibrillin 2"/>
    <property type="match status" value="1"/>
</dbReference>
<dbReference type="PROSITE" id="PS00010">
    <property type="entry name" value="ASX_HYDROXYL"/>
    <property type="match status" value="39"/>
</dbReference>
<dbReference type="InterPro" id="IPR000742">
    <property type="entry name" value="EGF"/>
</dbReference>
<feature type="domain" description="EGF-like" evidence="17">
    <location>
        <begin position="547"/>
        <end position="588"/>
    </location>
</feature>
<feature type="domain" description="EGF-like" evidence="17">
    <location>
        <begin position="1379"/>
        <end position="1417"/>
    </location>
</feature>
<dbReference type="FunFam" id="2.10.25.10:FF:000038">
    <property type="entry name" value="Fibrillin 2"/>
    <property type="match status" value="1"/>
</dbReference>
<dbReference type="SMART" id="SM00181">
    <property type="entry name" value="EGF"/>
    <property type="match status" value="44"/>
</dbReference>
<evidence type="ECO:0000256" key="11">
    <source>
        <dbReference type="ARBA" id="ARBA00023157"/>
    </source>
</evidence>
<feature type="domain" description="EGF-like" evidence="17">
    <location>
        <begin position="1744"/>
        <end position="1786"/>
    </location>
</feature>
<dbReference type="FunFam" id="2.10.25.10:FF:000071">
    <property type="entry name" value="Fibrillin 2"/>
    <property type="match status" value="1"/>
</dbReference>
<dbReference type="InterPro" id="IPR001881">
    <property type="entry name" value="EGF-like_Ca-bd_dom"/>
</dbReference>
<dbReference type="FunFam" id="2.10.25.10:FF:000086">
    <property type="entry name" value="Fibrillin 2"/>
    <property type="match status" value="1"/>
</dbReference>
<evidence type="ECO:0000313" key="20">
    <source>
        <dbReference type="Proteomes" id="UP001181693"/>
    </source>
</evidence>
<feature type="signal peptide" evidence="16">
    <location>
        <begin position="1"/>
        <end position="24"/>
    </location>
</feature>
<dbReference type="GO" id="GO:0001527">
    <property type="term" value="C:microfibril"/>
    <property type="evidence" value="ECO:0007669"/>
    <property type="project" value="UniProtKB-ARBA"/>
</dbReference>
<dbReference type="PROSITE" id="PS50026">
    <property type="entry name" value="EGF_3"/>
    <property type="match status" value="37"/>
</dbReference>
<evidence type="ECO:0000259" key="17">
    <source>
        <dbReference type="PROSITE" id="PS50026"/>
    </source>
</evidence>
<evidence type="ECO:0000259" key="18">
    <source>
        <dbReference type="PROSITE" id="PS51364"/>
    </source>
</evidence>
<dbReference type="FunFam" id="2.10.25.10:FF:000103">
    <property type="entry name" value="Fibrillin 2"/>
    <property type="match status" value="1"/>
</dbReference>
<dbReference type="FunFam" id="2.10.25.10:FF:000049">
    <property type="entry name" value="Fibrillin 2"/>
    <property type="match status" value="1"/>
</dbReference>
<feature type="domain" description="EGF-like" evidence="17">
    <location>
        <begin position="2215"/>
        <end position="2256"/>
    </location>
</feature>
<dbReference type="InterPro" id="IPR049883">
    <property type="entry name" value="NOTCH1_EGF-like"/>
</dbReference>
<feature type="domain" description="EGF-like" evidence="17">
    <location>
        <begin position="2420"/>
        <end position="2456"/>
    </location>
</feature>
<feature type="domain" description="TB" evidence="18">
    <location>
        <begin position="338"/>
        <end position="393"/>
    </location>
</feature>
<organism evidence="19 20">
    <name type="scientific">Pyxicephalus adspersus</name>
    <name type="common">African bullfrog</name>
    <dbReference type="NCBI Taxonomy" id="30357"/>
    <lineage>
        <taxon>Eukaryota</taxon>
        <taxon>Metazoa</taxon>
        <taxon>Chordata</taxon>
        <taxon>Craniata</taxon>
        <taxon>Vertebrata</taxon>
        <taxon>Euteleostomi</taxon>
        <taxon>Amphibia</taxon>
        <taxon>Batrachia</taxon>
        <taxon>Anura</taxon>
        <taxon>Neobatrachia</taxon>
        <taxon>Ranoidea</taxon>
        <taxon>Pyxicephalidae</taxon>
        <taxon>Pyxicephalinae</taxon>
        <taxon>Pyxicephalus</taxon>
    </lineage>
</organism>
<keyword evidence="12" id="KW-0325">Glycoprotein</keyword>
<feature type="domain" description="EGF-like" evidence="17">
    <location>
        <begin position="782"/>
        <end position="823"/>
    </location>
</feature>
<dbReference type="FunFam" id="2.10.25.10:FF:000005">
    <property type="entry name" value="Fibrillin 2"/>
    <property type="match status" value="1"/>
</dbReference>
<feature type="domain" description="EGF-like" evidence="17">
    <location>
        <begin position="927"/>
        <end position="968"/>
    </location>
</feature>
<dbReference type="FunFam" id="2.10.25.10:FF:000107">
    <property type="entry name" value="Fibrillin 2"/>
    <property type="match status" value="1"/>
</dbReference>
<feature type="domain" description="EGF-like" evidence="17">
    <location>
        <begin position="1296"/>
        <end position="1333"/>
    </location>
</feature>
<feature type="domain" description="EGF-like" evidence="17">
    <location>
        <begin position="292"/>
        <end position="333"/>
    </location>
</feature>
<dbReference type="InterPro" id="IPR017878">
    <property type="entry name" value="TB_dom"/>
</dbReference>
<dbReference type="PROSITE" id="PS01186">
    <property type="entry name" value="EGF_2"/>
    <property type="match status" value="26"/>
</dbReference>
<dbReference type="Proteomes" id="UP001181693">
    <property type="component" value="Unassembled WGS sequence"/>
</dbReference>
<dbReference type="GO" id="GO:0048731">
    <property type="term" value="P:system development"/>
    <property type="evidence" value="ECO:0007669"/>
    <property type="project" value="UniProtKB-ARBA"/>
</dbReference>
<feature type="domain" description="TB" evidence="18">
    <location>
        <begin position="1507"/>
        <end position="1562"/>
    </location>
</feature>
<feature type="disulfide bond" evidence="14">
    <location>
        <begin position="2384"/>
        <end position="2394"/>
    </location>
</feature>
<dbReference type="InterPro" id="IPR013032">
    <property type="entry name" value="EGF-like_CS"/>
</dbReference>
<evidence type="ECO:0000256" key="10">
    <source>
        <dbReference type="ARBA" id="ARBA00022837"/>
    </source>
</evidence>
<keyword evidence="6" id="KW-0597">Phosphoprotein</keyword>
<feature type="domain" description="EGF-like" evidence="17">
    <location>
        <begin position="2298"/>
        <end position="2334"/>
    </location>
</feature>
<dbReference type="Pfam" id="PF21364">
    <property type="entry name" value="EGF_FBN_1st"/>
    <property type="match status" value="1"/>
</dbReference>
<dbReference type="EMBL" id="DYDO01000002">
    <property type="protein sequence ID" value="DBA31775.1"/>
    <property type="molecule type" value="Genomic_DNA"/>
</dbReference>
<keyword evidence="10" id="KW-0106">Calcium</keyword>
<dbReference type="FunFam" id="3.90.290.10:FF:000005">
    <property type="entry name" value="Fibrillin 2"/>
    <property type="match status" value="1"/>
</dbReference>
<feature type="domain" description="TB" evidence="18">
    <location>
        <begin position="2150"/>
        <end position="2203"/>
    </location>
</feature>
<dbReference type="InterPro" id="IPR026823">
    <property type="entry name" value="cEGF"/>
</dbReference>
<feature type="domain" description="EGF-like" evidence="17">
    <location>
        <begin position="589"/>
        <end position="629"/>
    </location>
</feature>
<feature type="domain" description="EGF-like" evidence="17">
    <location>
        <begin position="1171"/>
        <end position="1212"/>
    </location>
</feature>
<dbReference type="FunFam" id="3.90.290.10:FF:000006">
    <property type="entry name" value="Fibrillin 2"/>
    <property type="match status" value="1"/>
</dbReference>
<dbReference type="InterPro" id="IPR009030">
    <property type="entry name" value="Growth_fac_rcpt_cys_sf"/>
</dbReference>
<dbReference type="FunFam" id="3.90.290.10:FF:000003">
    <property type="entry name" value="Fibrillin 3"/>
    <property type="match status" value="1"/>
</dbReference>
<feature type="domain" description="EGF-like" evidence="17">
    <location>
        <begin position="740"/>
        <end position="781"/>
    </location>
</feature>
<keyword evidence="8 16" id="KW-0732">Signal</keyword>
<keyword evidence="5 14" id="KW-0245">EGF-like domain</keyword>
<feature type="domain" description="EGF-like" evidence="17">
    <location>
        <begin position="150"/>
        <end position="182"/>
    </location>
</feature>
<dbReference type="PANTHER" id="PTHR47333">
    <property type="entry name" value="VON WILLEBRAND FACTOR C AND EGF DOMAIN-CONTAINING PROTEIN"/>
    <property type="match status" value="1"/>
</dbReference>
<comment type="similarity">
    <text evidence="2">Belongs to the fibrillin family.</text>
</comment>
<dbReference type="FunFam" id="2.10.25.10:FF:000097">
    <property type="entry name" value="Fibrillin 2"/>
    <property type="match status" value="1"/>
</dbReference>
<reference evidence="19" key="1">
    <citation type="thesis" date="2020" institute="ProQuest LLC" country="789 East Eisenhower Parkway, Ann Arbor, MI, USA">
        <title>Comparative Genomics and Chromosome Evolution.</title>
        <authorList>
            <person name="Mudd A.B."/>
        </authorList>
    </citation>
    <scope>NUCLEOTIDE SEQUENCE</scope>
    <source>
        <strain evidence="19">1538</strain>
        <tissue evidence="19">Blood</tissue>
    </source>
</reference>
<evidence type="ECO:0000256" key="13">
    <source>
        <dbReference type="ARBA" id="ARBA00069509"/>
    </source>
</evidence>
<comment type="caution">
    <text evidence="19">The sequence shown here is derived from an EMBL/GenBank/DDBJ whole genome shotgun (WGS) entry which is preliminary data.</text>
</comment>
<feature type="domain" description="EGF-like" evidence="17">
    <location>
        <begin position="507"/>
        <end position="546"/>
    </location>
</feature>
<dbReference type="FunFam" id="2.10.25.10:FF:000044">
    <property type="entry name" value="Fibrillin 2"/>
    <property type="match status" value="1"/>
</dbReference>
<dbReference type="Pfam" id="PF12661">
    <property type="entry name" value="hEGF"/>
    <property type="match status" value="1"/>
</dbReference>
<evidence type="ECO:0000256" key="14">
    <source>
        <dbReference type="PROSITE-ProRule" id="PRU00076"/>
    </source>
</evidence>
<comment type="caution">
    <text evidence="14">Lacks conserved residue(s) required for the propagation of feature annotation.</text>
</comment>
<dbReference type="FunFam" id="2.10.25.10:FF:000003">
    <property type="entry name" value="fibrillin-1 isoform X1"/>
    <property type="match status" value="14"/>
</dbReference>
<evidence type="ECO:0000256" key="6">
    <source>
        <dbReference type="ARBA" id="ARBA00022553"/>
    </source>
</evidence>
<feature type="domain" description="EGF-like" evidence="17">
    <location>
        <begin position="1462"/>
        <end position="1498"/>
    </location>
</feature>
<dbReference type="GO" id="GO:0005179">
    <property type="term" value="F:hormone activity"/>
    <property type="evidence" value="ECO:0007669"/>
    <property type="project" value="UniProtKB-KW"/>
</dbReference>
<feature type="domain" description="TB" evidence="18">
    <location>
        <begin position="676"/>
        <end position="728"/>
    </location>
</feature>
<feature type="domain" description="TB" evidence="18">
    <location>
        <begin position="188"/>
        <end position="231"/>
    </location>
</feature>
<dbReference type="PROSITE" id="PS51364">
    <property type="entry name" value="TB"/>
    <property type="match status" value="8"/>
</dbReference>
<dbReference type="SUPFAM" id="SSF57196">
    <property type="entry name" value="EGF/Laminin"/>
    <property type="match status" value="15"/>
</dbReference>
<dbReference type="InterPro" id="IPR036773">
    <property type="entry name" value="TB_dom_sf"/>
</dbReference>
<keyword evidence="7" id="KW-0372">Hormone</keyword>
<dbReference type="Pfam" id="PF00683">
    <property type="entry name" value="TB"/>
    <property type="match status" value="8"/>
</dbReference>
<feature type="domain" description="EGF-like" evidence="17">
    <location>
        <begin position="1044"/>
        <end position="1085"/>
    </location>
</feature>
<dbReference type="FunFam" id="2.10.25.10:FF:000014">
    <property type="entry name" value="Latent-transforming growth factor beta-binding protein 3"/>
    <property type="match status" value="1"/>
</dbReference>
<feature type="domain" description="EGF-like" evidence="17">
    <location>
        <begin position="1420"/>
        <end position="1461"/>
    </location>
</feature>
<dbReference type="FunFam" id="3.90.290.10:FF:000010">
    <property type="entry name" value="Fibrillin 2"/>
    <property type="match status" value="1"/>
</dbReference>
<feature type="region of interest" description="Disordered" evidence="15">
    <location>
        <begin position="2539"/>
        <end position="2558"/>
    </location>
</feature>
<dbReference type="CDD" id="cd00054">
    <property type="entry name" value="EGF_CA"/>
    <property type="match status" value="28"/>
</dbReference>
<feature type="domain" description="EGF-like" evidence="17">
    <location>
        <begin position="824"/>
        <end position="859"/>
    </location>
</feature>
<feature type="domain" description="EGF-like" evidence="17">
    <location>
        <begin position="250"/>
        <end position="291"/>
    </location>
</feature>
<dbReference type="PROSITE" id="PS01187">
    <property type="entry name" value="EGF_CA"/>
    <property type="match status" value="15"/>
</dbReference>
<evidence type="ECO:0000313" key="19">
    <source>
        <dbReference type="EMBL" id="DBA31775.1"/>
    </source>
</evidence>
<dbReference type="FunFam" id="2.10.25.10:FF:000002">
    <property type="entry name" value="Latent-transforming growth factor beta-binding protein 3"/>
    <property type="match status" value="2"/>
</dbReference>
<dbReference type="FunFam" id="2.10.25.10:FF:000244">
    <property type="entry name" value="Fibrillin-1"/>
    <property type="match status" value="1"/>
</dbReference>
<dbReference type="FunFam" id="2.10.25.10:FF:000019">
    <property type="entry name" value="latent-transforming growth factor beta-binding protein 1 isoform X2"/>
    <property type="match status" value="1"/>
</dbReference>
<evidence type="ECO:0000256" key="15">
    <source>
        <dbReference type="SAM" id="MobiDB-lite"/>
    </source>
</evidence>
<feature type="domain" description="EGF-like" evidence="17">
    <location>
        <begin position="1129"/>
        <end position="1170"/>
    </location>
</feature>
<dbReference type="InterPro" id="IPR024731">
    <property type="entry name" value="NELL2-like_EGF"/>
</dbReference>
<dbReference type="FunFam" id="3.90.290.10:FF:000011">
    <property type="entry name" value="Fibrillin 2"/>
    <property type="match status" value="1"/>
</dbReference>